<gene>
    <name evidence="1" type="ORF">BFS30_01725</name>
</gene>
<dbReference type="Proteomes" id="UP000094313">
    <property type="component" value="Chromosome"/>
</dbReference>
<evidence type="ECO:0000313" key="2">
    <source>
        <dbReference type="Proteomes" id="UP000094313"/>
    </source>
</evidence>
<name>A0A1D7QBC7_9SPHI</name>
<accession>A0A1D7QBC7</accession>
<dbReference type="AlphaFoldDB" id="A0A1D7QBC7"/>
<keyword evidence="2" id="KW-1185">Reference proteome</keyword>
<dbReference type="KEGG" id="psty:BFS30_01725"/>
<dbReference type="EMBL" id="CP017141">
    <property type="protein sequence ID" value="AOM75992.1"/>
    <property type="molecule type" value="Genomic_DNA"/>
</dbReference>
<proteinExistence type="predicted"/>
<protein>
    <submittedName>
        <fullName evidence="1">Uncharacterized protein</fullName>
    </submittedName>
</protein>
<reference evidence="1 2" key="1">
    <citation type="submission" date="2016-08" db="EMBL/GenBank/DDBJ databases">
        <authorList>
            <person name="Seilhamer J.J."/>
        </authorList>
    </citation>
    <scope>NUCLEOTIDE SEQUENCE [LARGE SCALE GENOMIC DNA]</scope>
    <source>
        <strain evidence="1 2">DX4</strain>
    </source>
</reference>
<evidence type="ECO:0000313" key="1">
    <source>
        <dbReference type="EMBL" id="AOM75992.1"/>
    </source>
</evidence>
<sequence>MAYPNPMPVSGPISHPSTIFTWWRDAIRNEDKEGGFEGFFVKKGQYLPAFPFVEILMGR</sequence>
<organism evidence="1 2">
    <name type="scientific">Pedobacter steynii</name>
    <dbReference type="NCBI Taxonomy" id="430522"/>
    <lineage>
        <taxon>Bacteria</taxon>
        <taxon>Pseudomonadati</taxon>
        <taxon>Bacteroidota</taxon>
        <taxon>Sphingobacteriia</taxon>
        <taxon>Sphingobacteriales</taxon>
        <taxon>Sphingobacteriaceae</taxon>
        <taxon>Pedobacter</taxon>
    </lineage>
</organism>